<evidence type="ECO:0000256" key="8">
    <source>
        <dbReference type="ARBA" id="ARBA00023034"/>
    </source>
</evidence>
<comment type="subcellular location">
    <subcellularLocation>
        <location evidence="1">Golgi apparatus</location>
    </subcellularLocation>
</comment>
<protein>
    <submittedName>
        <fullName evidence="14">Uncharacterized protein</fullName>
    </submittedName>
</protein>
<keyword evidence="5 11" id="KW-0547">Nucleotide-binding</keyword>
<sequence length="223" mass="25806">MGNWFCRTKNIKIIILGLDASGKTTMLYHMKLGEFVSTIPTIGHNIETVHLDGIDITCWDLSSRGVMSKLWQVYYPNTQGFVFMIDSSRRDELDDSLNEFLTYVLRHEHTINKVIMIVANKQDLKGALSAQEIEDRLLERSLASRQHTMFVTPCSALDKKQVNETFSFFAHQICLNEKGKAKSGLITVKEQQEYWNQIHKADTETTFKLILHNSIQYFKSYFE</sequence>
<dbReference type="InterPro" id="IPR006689">
    <property type="entry name" value="Small_GTPase_ARF/SAR"/>
</dbReference>
<keyword evidence="9 11" id="KW-0342">GTP-binding</keyword>
<feature type="binding site" evidence="12">
    <location>
        <position position="24"/>
    </location>
    <ligand>
        <name>Mg(2+)</name>
        <dbReference type="ChEBI" id="CHEBI:18420"/>
    </ligand>
</feature>
<keyword evidence="3" id="KW-0813">Transport</keyword>
<dbReference type="CDD" id="cd00878">
    <property type="entry name" value="Arf_Arl"/>
    <property type="match status" value="1"/>
</dbReference>
<evidence type="ECO:0000256" key="1">
    <source>
        <dbReference type="ARBA" id="ARBA00004555"/>
    </source>
</evidence>
<evidence type="ECO:0000256" key="5">
    <source>
        <dbReference type="ARBA" id="ARBA00022741"/>
    </source>
</evidence>
<keyword evidence="12" id="KW-0479">Metal-binding</keyword>
<dbReference type="PANTHER" id="PTHR11711">
    <property type="entry name" value="ADP RIBOSYLATION FACTOR-RELATED"/>
    <property type="match status" value="1"/>
</dbReference>
<dbReference type="GO" id="GO:0015031">
    <property type="term" value="P:protein transport"/>
    <property type="evidence" value="ECO:0007669"/>
    <property type="project" value="UniProtKB-KW"/>
</dbReference>
<keyword evidence="4" id="KW-0519">Myristate</keyword>
<organism evidence="14">
    <name type="scientific">Arion vulgaris</name>
    <dbReference type="NCBI Taxonomy" id="1028688"/>
    <lineage>
        <taxon>Eukaryota</taxon>
        <taxon>Metazoa</taxon>
        <taxon>Spiralia</taxon>
        <taxon>Lophotrochozoa</taxon>
        <taxon>Mollusca</taxon>
        <taxon>Gastropoda</taxon>
        <taxon>Heterobranchia</taxon>
        <taxon>Euthyneura</taxon>
        <taxon>Panpulmonata</taxon>
        <taxon>Eupulmonata</taxon>
        <taxon>Stylommatophora</taxon>
        <taxon>Helicina</taxon>
        <taxon>Arionoidea</taxon>
        <taxon>Arionidae</taxon>
        <taxon>Arion</taxon>
    </lineage>
</organism>
<keyword evidence="6" id="KW-0931">ER-Golgi transport</keyword>
<evidence type="ECO:0000256" key="7">
    <source>
        <dbReference type="ARBA" id="ARBA00022927"/>
    </source>
</evidence>
<evidence type="ECO:0000256" key="13">
    <source>
        <dbReference type="RuleBase" id="RU003925"/>
    </source>
</evidence>
<evidence type="ECO:0000256" key="4">
    <source>
        <dbReference type="ARBA" id="ARBA00022707"/>
    </source>
</evidence>
<dbReference type="EMBL" id="HACG01024572">
    <property type="protein sequence ID" value="CEK71437.1"/>
    <property type="molecule type" value="Transcribed_RNA"/>
</dbReference>
<dbReference type="EMBL" id="HACG01024571">
    <property type="protein sequence ID" value="CEK71436.1"/>
    <property type="molecule type" value="Transcribed_RNA"/>
</dbReference>
<dbReference type="SUPFAM" id="SSF52540">
    <property type="entry name" value="P-loop containing nucleoside triphosphate hydrolases"/>
    <property type="match status" value="1"/>
</dbReference>
<evidence type="ECO:0000313" key="14">
    <source>
        <dbReference type="EMBL" id="CEK71436.1"/>
    </source>
</evidence>
<evidence type="ECO:0000256" key="9">
    <source>
        <dbReference type="ARBA" id="ARBA00023134"/>
    </source>
</evidence>
<dbReference type="InterPro" id="IPR024156">
    <property type="entry name" value="Small_GTPase_ARF"/>
</dbReference>
<keyword evidence="7" id="KW-0653">Protein transport</keyword>
<dbReference type="GO" id="GO:0016192">
    <property type="term" value="P:vesicle-mediated transport"/>
    <property type="evidence" value="ECO:0007669"/>
    <property type="project" value="UniProtKB-KW"/>
</dbReference>
<dbReference type="PROSITE" id="PS51419">
    <property type="entry name" value="RAB"/>
    <property type="match status" value="1"/>
</dbReference>
<feature type="binding site" evidence="12">
    <location>
        <position position="41"/>
    </location>
    <ligand>
        <name>Mg(2+)</name>
        <dbReference type="ChEBI" id="CHEBI:18420"/>
    </ligand>
</feature>
<dbReference type="AlphaFoldDB" id="A0A0B6ZUF3"/>
<reference evidence="14" key="1">
    <citation type="submission" date="2014-12" db="EMBL/GenBank/DDBJ databases">
        <title>Insight into the proteome of Arion vulgaris.</title>
        <authorList>
            <person name="Aradska J."/>
            <person name="Bulat T."/>
            <person name="Smidak R."/>
            <person name="Sarate P."/>
            <person name="Gangsoo J."/>
            <person name="Sialana F."/>
            <person name="Bilban M."/>
            <person name="Lubec G."/>
        </authorList>
    </citation>
    <scope>NUCLEOTIDE SEQUENCE</scope>
    <source>
        <tissue evidence="14">Skin</tissue>
    </source>
</reference>
<evidence type="ECO:0000256" key="12">
    <source>
        <dbReference type="PIRSR" id="PIRSR606689-2"/>
    </source>
</evidence>
<evidence type="ECO:0000256" key="10">
    <source>
        <dbReference type="ARBA" id="ARBA00023288"/>
    </source>
</evidence>
<dbReference type="SMART" id="SM00177">
    <property type="entry name" value="ARF"/>
    <property type="match status" value="1"/>
</dbReference>
<dbReference type="PRINTS" id="PR00328">
    <property type="entry name" value="SAR1GTPBP"/>
</dbReference>
<evidence type="ECO:0000256" key="2">
    <source>
        <dbReference type="ARBA" id="ARBA00010290"/>
    </source>
</evidence>
<dbReference type="SMART" id="SM00178">
    <property type="entry name" value="SAR"/>
    <property type="match status" value="1"/>
</dbReference>
<evidence type="ECO:0000256" key="11">
    <source>
        <dbReference type="PIRSR" id="PIRSR606689-1"/>
    </source>
</evidence>
<evidence type="ECO:0000313" key="15">
    <source>
        <dbReference type="EMBL" id="CEK71437.1"/>
    </source>
</evidence>
<evidence type="ECO:0000256" key="3">
    <source>
        <dbReference type="ARBA" id="ARBA00022448"/>
    </source>
</evidence>
<dbReference type="SMART" id="SM00175">
    <property type="entry name" value="RAB"/>
    <property type="match status" value="1"/>
</dbReference>
<dbReference type="GO" id="GO:0003924">
    <property type="term" value="F:GTPase activity"/>
    <property type="evidence" value="ECO:0007669"/>
    <property type="project" value="InterPro"/>
</dbReference>
<evidence type="ECO:0000256" key="6">
    <source>
        <dbReference type="ARBA" id="ARBA00022892"/>
    </source>
</evidence>
<dbReference type="InterPro" id="IPR027417">
    <property type="entry name" value="P-loop_NTPase"/>
</dbReference>
<comment type="similarity">
    <text evidence="2 13">Belongs to the small GTPase superfamily. Arf family.</text>
</comment>
<dbReference type="FunFam" id="3.40.50.300:FF:003500">
    <property type="entry name" value="ADP-ribosylation factor 1"/>
    <property type="match status" value="1"/>
</dbReference>
<feature type="binding site" evidence="11">
    <location>
        <begin position="120"/>
        <end position="123"/>
    </location>
    <ligand>
        <name>GTP</name>
        <dbReference type="ChEBI" id="CHEBI:37565"/>
    </ligand>
</feature>
<dbReference type="Gene3D" id="3.40.50.300">
    <property type="entry name" value="P-loop containing nucleotide triphosphate hydrolases"/>
    <property type="match status" value="1"/>
</dbReference>
<keyword evidence="10" id="KW-0449">Lipoprotein</keyword>
<dbReference type="PROSITE" id="PS51417">
    <property type="entry name" value="ARF"/>
    <property type="match status" value="1"/>
</dbReference>
<gene>
    <name evidence="14" type="primary">ORF78351</name>
    <name evidence="15" type="synonym">ORF78353</name>
</gene>
<proteinExistence type="inferred from homology"/>
<dbReference type="Pfam" id="PF00025">
    <property type="entry name" value="Arf"/>
    <property type="match status" value="1"/>
</dbReference>
<dbReference type="InterPro" id="IPR005225">
    <property type="entry name" value="Small_GTP-bd"/>
</dbReference>
<accession>A0A0B6ZUF3</accession>
<name>A0A0B6ZUF3_9EUPU</name>
<keyword evidence="12" id="KW-0460">Magnesium</keyword>
<dbReference type="GO" id="GO:0046872">
    <property type="term" value="F:metal ion binding"/>
    <property type="evidence" value="ECO:0007669"/>
    <property type="project" value="UniProtKB-KW"/>
</dbReference>
<feature type="binding site" evidence="11">
    <location>
        <begin position="17"/>
        <end position="24"/>
    </location>
    <ligand>
        <name>GTP</name>
        <dbReference type="ChEBI" id="CHEBI:37565"/>
    </ligand>
</feature>
<dbReference type="GO" id="GO:0005525">
    <property type="term" value="F:GTP binding"/>
    <property type="evidence" value="ECO:0007669"/>
    <property type="project" value="UniProtKB-KW"/>
</dbReference>
<keyword evidence="8" id="KW-0333">Golgi apparatus</keyword>
<dbReference type="NCBIfam" id="TIGR00231">
    <property type="entry name" value="small_GTP"/>
    <property type="match status" value="1"/>
</dbReference>
<dbReference type="GO" id="GO:0005794">
    <property type="term" value="C:Golgi apparatus"/>
    <property type="evidence" value="ECO:0007669"/>
    <property type="project" value="UniProtKB-SubCell"/>
</dbReference>